<dbReference type="OrthoDB" id="9810080at2"/>
<dbReference type="SFLD" id="SFLDS00019">
    <property type="entry name" value="Glutathione_Transferase_(cytos"/>
    <property type="match status" value="1"/>
</dbReference>
<dbReference type="Proteomes" id="UP000319148">
    <property type="component" value="Unassembled WGS sequence"/>
</dbReference>
<comment type="caution">
    <text evidence="4">The sequence shown here is derived from an EMBL/GenBank/DDBJ whole genome shotgun (WGS) entry which is preliminary data.</text>
</comment>
<dbReference type="Gene3D" id="1.20.1050.10">
    <property type="match status" value="1"/>
</dbReference>
<keyword evidence="4" id="KW-0808">Transferase</keyword>
<dbReference type="SFLD" id="SFLDG01151">
    <property type="entry name" value="Main.2:_Nu-like"/>
    <property type="match status" value="1"/>
</dbReference>
<dbReference type="CDD" id="cd03056">
    <property type="entry name" value="GST_N_4"/>
    <property type="match status" value="1"/>
</dbReference>
<reference evidence="5" key="1">
    <citation type="submission" date="2019-06" db="EMBL/GenBank/DDBJ databases">
        <title>The complete genome of Emcibacter congregatus ZYLT.</title>
        <authorList>
            <person name="Zhao Z."/>
        </authorList>
    </citation>
    <scope>NUCLEOTIDE SEQUENCE [LARGE SCALE GENOMIC DNA]</scope>
    <source>
        <strain evidence="5">MCCC 1A06723</strain>
    </source>
</reference>
<dbReference type="InterPro" id="IPR010987">
    <property type="entry name" value="Glutathione-S-Trfase_C-like"/>
</dbReference>
<dbReference type="InterPro" id="IPR004045">
    <property type="entry name" value="Glutathione_S-Trfase_N"/>
</dbReference>
<evidence type="ECO:0000256" key="1">
    <source>
        <dbReference type="RuleBase" id="RU003494"/>
    </source>
</evidence>
<protein>
    <submittedName>
        <fullName evidence="4">Glutathione S-transferase family protein</fullName>
    </submittedName>
</protein>
<dbReference type="EMBL" id="VFIY01000018">
    <property type="protein sequence ID" value="TPD57660.1"/>
    <property type="molecule type" value="Genomic_DNA"/>
</dbReference>
<dbReference type="SUPFAM" id="SSF47616">
    <property type="entry name" value="GST C-terminal domain-like"/>
    <property type="match status" value="1"/>
</dbReference>
<sequence>MYTLHDNTESGNAYKVRLLLSQLGLPYRTIQYGVTDGSTRTPEFLANINPNGRIPVVEFPDGRCLAESNAILYYFAQDTDFFPSDRWEQAEVMRWMFFEQYSHEPFVAVAKFILTMLPADSPRRAEIPTLHEKGYAALKIMEDRLRDHDFLVGDSYSIADIALFAYTHVAEMGAFDLSRYPAIRAWIGRIKGTPGYIPMYPED</sequence>
<accession>A0A501PBD0</accession>
<dbReference type="SFLD" id="SFLDG00358">
    <property type="entry name" value="Main_(cytGST)"/>
    <property type="match status" value="1"/>
</dbReference>
<organism evidence="4 5">
    <name type="scientific">Emcibacter nanhaiensis</name>
    <dbReference type="NCBI Taxonomy" id="1505037"/>
    <lineage>
        <taxon>Bacteria</taxon>
        <taxon>Pseudomonadati</taxon>
        <taxon>Pseudomonadota</taxon>
        <taxon>Alphaproteobacteria</taxon>
        <taxon>Emcibacterales</taxon>
        <taxon>Emcibacteraceae</taxon>
        <taxon>Emcibacter</taxon>
    </lineage>
</organism>
<dbReference type="PROSITE" id="PS50405">
    <property type="entry name" value="GST_CTER"/>
    <property type="match status" value="1"/>
</dbReference>
<feature type="domain" description="GST N-terminal" evidence="2">
    <location>
        <begin position="1"/>
        <end position="83"/>
    </location>
</feature>
<proteinExistence type="inferred from homology"/>
<keyword evidence="5" id="KW-1185">Reference proteome</keyword>
<dbReference type="Gene3D" id="3.40.30.10">
    <property type="entry name" value="Glutaredoxin"/>
    <property type="match status" value="1"/>
</dbReference>
<evidence type="ECO:0000313" key="5">
    <source>
        <dbReference type="Proteomes" id="UP000319148"/>
    </source>
</evidence>
<dbReference type="PANTHER" id="PTHR44051">
    <property type="entry name" value="GLUTATHIONE S-TRANSFERASE-RELATED"/>
    <property type="match status" value="1"/>
</dbReference>
<dbReference type="PANTHER" id="PTHR44051:SF2">
    <property type="entry name" value="HYPOTHETICAL GLUTATHIONE S-TRANSFERASE LIKE PROTEIN"/>
    <property type="match status" value="1"/>
</dbReference>
<name>A0A501PBD0_9PROT</name>
<feature type="domain" description="GST C-terminal" evidence="3">
    <location>
        <begin position="85"/>
        <end position="203"/>
    </location>
</feature>
<evidence type="ECO:0000313" key="4">
    <source>
        <dbReference type="EMBL" id="TPD57660.1"/>
    </source>
</evidence>
<dbReference type="Pfam" id="PF02798">
    <property type="entry name" value="GST_N"/>
    <property type="match status" value="1"/>
</dbReference>
<comment type="similarity">
    <text evidence="1">Belongs to the GST superfamily.</text>
</comment>
<dbReference type="GO" id="GO:0016740">
    <property type="term" value="F:transferase activity"/>
    <property type="evidence" value="ECO:0007669"/>
    <property type="project" value="UniProtKB-KW"/>
</dbReference>
<dbReference type="RefSeq" id="WP_139941975.1">
    <property type="nucleotide sequence ID" value="NZ_JBHSYP010000005.1"/>
</dbReference>
<dbReference type="SUPFAM" id="SSF52833">
    <property type="entry name" value="Thioredoxin-like"/>
    <property type="match status" value="1"/>
</dbReference>
<dbReference type="InterPro" id="IPR036249">
    <property type="entry name" value="Thioredoxin-like_sf"/>
</dbReference>
<dbReference type="Pfam" id="PF00043">
    <property type="entry name" value="GST_C"/>
    <property type="match status" value="1"/>
</dbReference>
<gene>
    <name evidence="4" type="ORF">FIV46_16260</name>
</gene>
<evidence type="ECO:0000259" key="2">
    <source>
        <dbReference type="PROSITE" id="PS50404"/>
    </source>
</evidence>
<dbReference type="AlphaFoldDB" id="A0A501PBD0"/>
<dbReference type="InterPro" id="IPR040079">
    <property type="entry name" value="Glutathione_S-Trfase"/>
</dbReference>
<evidence type="ECO:0000259" key="3">
    <source>
        <dbReference type="PROSITE" id="PS50405"/>
    </source>
</evidence>
<dbReference type="InterPro" id="IPR036282">
    <property type="entry name" value="Glutathione-S-Trfase_C_sf"/>
</dbReference>
<dbReference type="PROSITE" id="PS50404">
    <property type="entry name" value="GST_NTER"/>
    <property type="match status" value="1"/>
</dbReference>
<dbReference type="InterPro" id="IPR004046">
    <property type="entry name" value="GST_C"/>
</dbReference>